<name>A0A0B7HD78_9FLAO</name>
<protein>
    <submittedName>
        <fullName evidence="1">Uncharacterized protein</fullName>
    </submittedName>
</protein>
<evidence type="ECO:0000313" key="2">
    <source>
        <dbReference type="Proteomes" id="UP000038083"/>
    </source>
</evidence>
<reference evidence="1 2" key="1">
    <citation type="submission" date="2015-01" db="EMBL/GenBank/DDBJ databases">
        <authorList>
            <person name="MANFREDI Pablo"/>
        </authorList>
    </citation>
    <scope>NUCLEOTIDE SEQUENCE [LARGE SCALE GENOMIC DNA]</scope>
    <source>
        <strain evidence="1 2">Ccy74</strain>
    </source>
</reference>
<proteinExistence type="predicted"/>
<sequence length="547" mass="64258">MKNISFIIIFFFFSLNVLNGQEKEDVFQEIKITPEMLYIAINHHKYPDKIYSATINEMDYPKYIEGKVPSKIYQRSLEELKPYEKEYQEYMVHYEEKKGKYDEIKKISLIIDEYLNLSSKDKRNKKEEYMKKVQEIADKHSFPSQFKTMNPQTGGWITHLLSPLYENGKVRGSVSLLGLYKRYVDQLEFKAPSENYQVKTYKRKLTELESMSKTEKGIILSPTTIREKVIQVDTVPLKYNQLNGTFIIINDYCKIVEHFKVKPKLYEVLSSNDISTYKYDVNPLVRLNDREVYQLIQEKETDKFYVIEGGRLLNFIEGEQKSKKHVVFVKSTITKIEQLATMKRDGQFSDELSRKRMIGMYPIESIEDEVDYEKGSYMKLSSVAPTEKFEIIINSSSNYDSDIIVKSVKTGQMYRLWGQAYSFINRAKTGDEKEGFGRLMKELPKELNVEEKKVLQNYRSLLAKASIKIAILESIQKKYTKNGRFYSNAVTSPDKEKISKILLEIREIIENIKDIRKNQDPESEVLQHLTRKEQQTYYGIQNGLSHF</sequence>
<accession>A0A0B7HD78</accession>
<gene>
    <name evidence="1" type="ORF">CCYN74_190056</name>
</gene>
<dbReference type="AlphaFoldDB" id="A0A0B7HD78"/>
<evidence type="ECO:0000313" key="1">
    <source>
        <dbReference type="EMBL" id="CEN36589.1"/>
    </source>
</evidence>
<dbReference type="EMBL" id="CDOG01000011">
    <property type="protein sequence ID" value="CEN36589.1"/>
    <property type="molecule type" value="Genomic_DNA"/>
</dbReference>
<dbReference type="RefSeq" id="WP_018278532.1">
    <property type="nucleotide sequence ID" value="NZ_CDOF01000013.1"/>
</dbReference>
<organism evidence="1 2">
    <name type="scientific">Capnocytophaga cynodegmi</name>
    <dbReference type="NCBI Taxonomy" id="28189"/>
    <lineage>
        <taxon>Bacteria</taxon>
        <taxon>Pseudomonadati</taxon>
        <taxon>Bacteroidota</taxon>
        <taxon>Flavobacteriia</taxon>
        <taxon>Flavobacteriales</taxon>
        <taxon>Flavobacteriaceae</taxon>
        <taxon>Capnocytophaga</taxon>
    </lineage>
</organism>
<dbReference type="Proteomes" id="UP000038083">
    <property type="component" value="Unassembled WGS sequence"/>
</dbReference>